<protein>
    <submittedName>
        <fullName evidence="1">Uncharacterized protein</fullName>
    </submittedName>
</protein>
<reference evidence="1" key="1">
    <citation type="submission" date="2014-11" db="EMBL/GenBank/DDBJ databases">
        <authorList>
            <person name="Amaro Gonzalez C."/>
        </authorList>
    </citation>
    <scope>NUCLEOTIDE SEQUENCE</scope>
</reference>
<organism evidence="1">
    <name type="scientific">Anguilla anguilla</name>
    <name type="common">European freshwater eel</name>
    <name type="synonym">Muraena anguilla</name>
    <dbReference type="NCBI Taxonomy" id="7936"/>
    <lineage>
        <taxon>Eukaryota</taxon>
        <taxon>Metazoa</taxon>
        <taxon>Chordata</taxon>
        <taxon>Craniata</taxon>
        <taxon>Vertebrata</taxon>
        <taxon>Euteleostomi</taxon>
        <taxon>Actinopterygii</taxon>
        <taxon>Neopterygii</taxon>
        <taxon>Teleostei</taxon>
        <taxon>Anguilliformes</taxon>
        <taxon>Anguillidae</taxon>
        <taxon>Anguilla</taxon>
    </lineage>
</organism>
<sequence length="32" mass="3602">MVSEDAVTAWLSIQLNGKVPFCLLGDENDYWS</sequence>
<name>A0A0E9U8S4_ANGAN</name>
<proteinExistence type="predicted"/>
<evidence type="ECO:0000313" key="1">
    <source>
        <dbReference type="EMBL" id="JAH62147.1"/>
    </source>
</evidence>
<reference evidence="1" key="2">
    <citation type="journal article" date="2015" name="Fish Shellfish Immunol.">
        <title>Early steps in the European eel (Anguilla anguilla)-Vibrio vulnificus interaction in the gills: Role of the RtxA13 toxin.</title>
        <authorList>
            <person name="Callol A."/>
            <person name="Pajuelo D."/>
            <person name="Ebbesson L."/>
            <person name="Teles M."/>
            <person name="MacKenzie S."/>
            <person name="Amaro C."/>
        </authorList>
    </citation>
    <scope>NUCLEOTIDE SEQUENCE</scope>
</reference>
<accession>A0A0E9U8S4</accession>
<dbReference type="EMBL" id="GBXM01046430">
    <property type="protein sequence ID" value="JAH62147.1"/>
    <property type="molecule type" value="Transcribed_RNA"/>
</dbReference>
<dbReference type="AlphaFoldDB" id="A0A0E9U8S4"/>